<gene>
    <name evidence="2" type="ORF">FHX73_19153</name>
</gene>
<dbReference type="Pfam" id="PF03640">
    <property type="entry name" value="Lipoprotein_15"/>
    <property type="match status" value="1"/>
</dbReference>
<dbReference type="GO" id="GO:0043448">
    <property type="term" value="P:alkane catabolic process"/>
    <property type="evidence" value="ECO:0007669"/>
    <property type="project" value="TreeGrafter"/>
</dbReference>
<name>A0A561S9H9_9ACTN</name>
<accession>A0A561S9H9</accession>
<dbReference type="RefSeq" id="WP_145911730.1">
    <property type="nucleotide sequence ID" value="NZ_BAAAMZ010000023.1"/>
</dbReference>
<proteinExistence type="predicted"/>
<dbReference type="PANTHER" id="PTHR39335">
    <property type="entry name" value="BLL4220 PROTEIN"/>
    <property type="match status" value="1"/>
</dbReference>
<dbReference type="InterPro" id="IPR005297">
    <property type="entry name" value="Lipoprotein_repeat"/>
</dbReference>
<evidence type="ECO:0000313" key="3">
    <source>
        <dbReference type="Proteomes" id="UP000317940"/>
    </source>
</evidence>
<feature type="signal peptide" evidence="1">
    <location>
        <begin position="1"/>
        <end position="19"/>
    </location>
</feature>
<reference evidence="2 3" key="1">
    <citation type="submission" date="2019-06" db="EMBL/GenBank/DDBJ databases">
        <title>Sequencing the genomes of 1000 actinobacteria strains.</title>
        <authorList>
            <person name="Klenk H.-P."/>
        </authorList>
    </citation>
    <scope>NUCLEOTIDE SEQUENCE [LARGE SCALE GENOMIC DNA]</scope>
    <source>
        <strain evidence="2 3">DSM 44826</strain>
    </source>
</reference>
<dbReference type="PROSITE" id="PS51257">
    <property type="entry name" value="PROKAR_LIPOPROTEIN"/>
    <property type="match status" value="1"/>
</dbReference>
<organism evidence="2 3">
    <name type="scientific">Kitasatospora viridis</name>
    <dbReference type="NCBI Taxonomy" id="281105"/>
    <lineage>
        <taxon>Bacteria</taxon>
        <taxon>Bacillati</taxon>
        <taxon>Actinomycetota</taxon>
        <taxon>Actinomycetes</taxon>
        <taxon>Kitasatosporales</taxon>
        <taxon>Streptomycetaceae</taxon>
        <taxon>Kitasatospora</taxon>
    </lineage>
</organism>
<evidence type="ECO:0000313" key="2">
    <source>
        <dbReference type="EMBL" id="TWF71523.1"/>
    </source>
</evidence>
<dbReference type="OrthoDB" id="597632at2"/>
<comment type="caution">
    <text evidence="2">The sequence shown here is derived from an EMBL/GenBank/DDBJ whole genome shotgun (WGS) entry which is preliminary data.</text>
</comment>
<dbReference type="Proteomes" id="UP000317940">
    <property type="component" value="Unassembled WGS sequence"/>
</dbReference>
<keyword evidence="1" id="KW-0732">Signal</keyword>
<dbReference type="AlphaFoldDB" id="A0A561S9H9"/>
<dbReference type="PANTHER" id="PTHR39335:SF1">
    <property type="entry name" value="BLL4220 PROTEIN"/>
    <property type="match status" value="1"/>
</dbReference>
<keyword evidence="2" id="KW-0449">Lipoprotein</keyword>
<feature type="chain" id="PRO_5038990260" evidence="1">
    <location>
        <begin position="20"/>
        <end position="157"/>
    </location>
</feature>
<dbReference type="EMBL" id="VIWT01000009">
    <property type="protein sequence ID" value="TWF71523.1"/>
    <property type="molecule type" value="Genomic_DNA"/>
</dbReference>
<protein>
    <submittedName>
        <fullName evidence="2">Putative lipoprotein with Yx(FWY)xxD motif</fullName>
    </submittedName>
</protein>
<evidence type="ECO:0000256" key="1">
    <source>
        <dbReference type="SAM" id="SignalP"/>
    </source>
</evidence>
<keyword evidence="3" id="KW-1185">Reference proteome</keyword>
<sequence>MRSRAAATVLALTAATVLAGCAQQPQARMAPVAATAAPSPPPLSVEVVDTPTIGRVLADTNGHTLYLDTQEHPGVFVCVGGCTKTRPPLAHQEGAALRLPTGLAGMLTVVTRPDGSQQLAYDGSPLYTYTGDQQQGDVCGIALHWHAVQPANAPLSR</sequence>